<evidence type="ECO:0000256" key="1">
    <source>
        <dbReference type="ARBA" id="ARBA00001554"/>
    </source>
</evidence>
<accession>A0A381YWB8</accession>
<dbReference type="SUPFAM" id="SSF55248">
    <property type="entry name" value="PCD-like"/>
    <property type="match status" value="1"/>
</dbReference>
<comment type="similarity">
    <text evidence="2">Belongs to the pterin-4-alpha-carbinolamine dehydratase family.</text>
</comment>
<reference evidence="5" key="1">
    <citation type="submission" date="2018-05" db="EMBL/GenBank/DDBJ databases">
        <authorList>
            <person name="Lanie J.A."/>
            <person name="Ng W.-L."/>
            <person name="Kazmierczak K.M."/>
            <person name="Andrzejewski T.M."/>
            <person name="Davidsen T.M."/>
            <person name="Wayne K.J."/>
            <person name="Tettelin H."/>
            <person name="Glass J.I."/>
            <person name="Rusch D."/>
            <person name="Podicherti R."/>
            <person name="Tsui H.-C.T."/>
            <person name="Winkler M.E."/>
        </authorList>
    </citation>
    <scope>NUCLEOTIDE SEQUENCE</scope>
</reference>
<evidence type="ECO:0000256" key="4">
    <source>
        <dbReference type="ARBA" id="ARBA00023239"/>
    </source>
</evidence>
<evidence type="ECO:0000313" key="5">
    <source>
        <dbReference type="EMBL" id="SVA81318.1"/>
    </source>
</evidence>
<dbReference type="EC" id="4.2.1.96" evidence="3"/>
<sequence length="80" mass="9069">MSNWSINDEKEMLFKKFIFKTFKAALNFTNSVGDLAEKEGHHPDVSLGWGYCLIMIHTHAIKGLSINDFVLASKIDLINL</sequence>
<dbReference type="GO" id="GO:0006729">
    <property type="term" value="P:tetrahydrobiopterin biosynthetic process"/>
    <property type="evidence" value="ECO:0007669"/>
    <property type="project" value="InterPro"/>
</dbReference>
<evidence type="ECO:0000256" key="3">
    <source>
        <dbReference type="ARBA" id="ARBA00013252"/>
    </source>
</evidence>
<keyword evidence="4" id="KW-0456">Lyase</keyword>
<dbReference type="AlphaFoldDB" id="A0A381YWB8"/>
<proteinExistence type="inferred from homology"/>
<dbReference type="PANTHER" id="PTHR12599">
    <property type="entry name" value="PTERIN-4-ALPHA-CARBINOLAMINE DEHYDRATASE"/>
    <property type="match status" value="1"/>
</dbReference>
<name>A0A381YWB8_9ZZZZ</name>
<protein>
    <recommendedName>
        <fullName evidence="3">4a-hydroxytetrahydrobiopterin dehydratase</fullName>
        <ecNumber evidence="3">4.2.1.96</ecNumber>
    </recommendedName>
</protein>
<dbReference type="InterPro" id="IPR001533">
    <property type="entry name" value="Pterin_deHydtase"/>
</dbReference>
<comment type="catalytic activity">
    <reaction evidence="1">
        <text>(4aS,6R)-4a-hydroxy-L-erythro-5,6,7,8-tetrahydrobiopterin = (6R)-L-erythro-6,7-dihydrobiopterin + H2O</text>
        <dbReference type="Rhea" id="RHEA:11920"/>
        <dbReference type="ChEBI" id="CHEBI:15377"/>
        <dbReference type="ChEBI" id="CHEBI:15642"/>
        <dbReference type="ChEBI" id="CHEBI:43120"/>
        <dbReference type="EC" id="4.2.1.96"/>
    </reaction>
</comment>
<dbReference type="InterPro" id="IPR036428">
    <property type="entry name" value="PCD_sf"/>
</dbReference>
<organism evidence="5">
    <name type="scientific">marine metagenome</name>
    <dbReference type="NCBI Taxonomy" id="408172"/>
    <lineage>
        <taxon>unclassified sequences</taxon>
        <taxon>metagenomes</taxon>
        <taxon>ecological metagenomes</taxon>
    </lineage>
</organism>
<dbReference type="GO" id="GO:0008124">
    <property type="term" value="F:4-alpha-hydroxytetrahydrobiopterin dehydratase activity"/>
    <property type="evidence" value="ECO:0007669"/>
    <property type="project" value="UniProtKB-EC"/>
</dbReference>
<dbReference type="Pfam" id="PF01329">
    <property type="entry name" value="Pterin_4a"/>
    <property type="match status" value="1"/>
</dbReference>
<dbReference type="Gene3D" id="3.30.1360.20">
    <property type="entry name" value="Transcriptional coactivator/pterin dehydratase"/>
    <property type="match status" value="1"/>
</dbReference>
<evidence type="ECO:0000256" key="2">
    <source>
        <dbReference type="ARBA" id="ARBA00006472"/>
    </source>
</evidence>
<dbReference type="EMBL" id="UINC01019228">
    <property type="protein sequence ID" value="SVA81318.1"/>
    <property type="molecule type" value="Genomic_DNA"/>
</dbReference>
<dbReference type="PANTHER" id="PTHR12599:SF0">
    <property type="entry name" value="PTERIN-4-ALPHA-CARBINOLAMINE DEHYDRATASE"/>
    <property type="match status" value="1"/>
</dbReference>
<gene>
    <name evidence="5" type="ORF">METZ01_LOCUS134172</name>
</gene>